<feature type="transmembrane region" description="Helical" evidence="1">
    <location>
        <begin position="206"/>
        <end position="227"/>
    </location>
</feature>
<keyword evidence="3" id="KW-1185">Reference proteome</keyword>
<organism evidence="2 3">
    <name type="scientific">Psilocybe cf. subviscida</name>
    <dbReference type="NCBI Taxonomy" id="2480587"/>
    <lineage>
        <taxon>Eukaryota</taxon>
        <taxon>Fungi</taxon>
        <taxon>Dikarya</taxon>
        <taxon>Basidiomycota</taxon>
        <taxon>Agaricomycotina</taxon>
        <taxon>Agaricomycetes</taxon>
        <taxon>Agaricomycetidae</taxon>
        <taxon>Agaricales</taxon>
        <taxon>Agaricineae</taxon>
        <taxon>Strophariaceae</taxon>
        <taxon>Psilocybe</taxon>
    </lineage>
</organism>
<keyword evidence="1" id="KW-0812">Transmembrane</keyword>
<dbReference type="PANTHER" id="PTHR35043:SF7">
    <property type="entry name" value="TRANSCRIPTION FACTOR DOMAIN-CONTAINING PROTEIN"/>
    <property type="match status" value="1"/>
</dbReference>
<accession>A0A8H5BJ42</accession>
<dbReference type="AlphaFoldDB" id="A0A8H5BJ42"/>
<sequence>MAVMYTSSLLAARLGLDESQPLVPNVHCSGVAQAAAPLRTRYTIVQSCVLTIFACVWTSVHPNINGPRDSWWTRAKRRVIMTLVALCAPEFVLYWALNQRFSAIWIARKYNENFTDGVSRKGLSLWGRFKPLFVPLEKSTTWRGPSKPWTTAHGFFTQMGGFVLYKNHFPLQVLTYDRLASLLQDKKILQPTVTERELRDRSKGDWVSKIIAVLQTLWFVVQCLARWGDGLSVSTLEVLTLAFAALNGAVYAAWWDKPQSVDTAVAVHTREYCSDDVPRHCPCQCNNEHQLLSRSSNHFHDDDDSQDDNPWIIRALWEDRRKSSILMVLLVWLPYRLMQLPLRVLGKAGSGGRGDPGRRETIIPHLNIDIPGLEDPIRTSNTLDNTEDNGNRSCRRNLRVSMFSAHLLPGEWHTAAAVPTYAAGIIFGMIHFLTLLSHEHTSMDQTICLISASIMVAAPLWQLFFLWIFGDPKKWTQRTFRAKFMLIIIVALREISHPDLKVLRDVIWTLNLPHIH</sequence>
<feature type="transmembrane region" description="Helical" evidence="1">
    <location>
        <begin position="324"/>
        <end position="342"/>
    </location>
</feature>
<comment type="caution">
    <text evidence="2">The sequence shown here is derived from an EMBL/GenBank/DDBJ whole genome shotgun (WGS) entry which is preliminary data.</text>
</comment>
<name>A0A8H5BJ42_9AGAR</name>
<feature type="transmembrane region" description="Helical" evidence="1">
    <location>
        <begin position="412"/>
        <end position="435"/>
    </location>
</feature>
<dbReference type="OrthoDB" id="9451547at2759"/>
<keyword evidence="1" id="KW-0472">Membrane</keyword>
<gene>
    <name evidence="2" type="ORF">D9619_011364</name>
</gene>
<feature type="transmembrane region" description="Helical" evidence="1">
    <location>
        <begin position="80"/>
        <end position="97"/>
    </location>
</feature>
<proteinExistence type="predicted"/>
<evidence type="ECO:0000313" key="3">
    <source>
        <dbReference type="Proteomes" id="UP000567179"/>
    </source>
</evidence>
<dbReference type="Proteomes" id="UP000567179">
    <property type="component" value="Unassembled WGS sequence"/>
</dbReference>
<keyword evidence="1" id="KW-1133">Transmembrane helix</keyword>
<protein>
    <submittedName>
        <fullName evidence="2">Uncharacterized protein</fullName>
    </submittedName>
</protein>
<feature type="transmembrane region" description="Helical" evidence="1">
    <location>
        <begin position="447"/>
        <end position="469"/>
    </location>
</feature>
<dbReference type="EMBL" id="JAACJJ010000016">
    <property type="protein sequence ID" value="KAF5324212.1"/>
    <property type="molecule type" value="Genomic_DNA"/>
</dbReference>
<dbReference type="PANTHER" id="PTHR35043">
    <property type="entry name" value="TRANSCRIPTION FACTOR DOMAIN-CONTAINING PROTEIN"/>
    <property type="match status" value="1"/>
</dbReference>
<feature type="transmembrane region" description="Helical" evidence="1">
    <location>
        <begin position="42"/>
        <end position="60"/>
    </location>
</feature>
<evidence type="ECO:0000313" key="2">
    <source>
        <dbReference type="EMBL" id="KAF5324212.1"/>
    </source>
</evidence>
<reference evidence="2 3" key="1">
    <citation type="journal article" date="2020" name="ISME J.">
        <title>Uncovering the hidden diversity of litter-decomposition mechanisms in mushroom-forming fungi.</title>
        <authorList>
            <person name="Floudas D."/>
            <person name="Bentzer J."/>
            <person name="Ahren D."/>
            <person name="Johansson T."/>
            <person name="Persson P."/>
            <person name="Tunlid A."/>
        </authorList>
    </citation>
    <scope>NUCLEOTIDE SEQUENCE [LARGE SCALE GENOMIC DNA]</scope>
    <source>
        <strain evidence="2 3">CBS 101986</strain>
    </source>
</reference>
<feature type="transmembrane region" description="Helical" evidence="1">
    <location>
        <begin position="233"/>
        <end position="254"/>
    </location>
</feature>
<evidence type="ECO:0000256" key="1">
    <source>
        <dbReference type="SAM" id="Phobius"/>
    </source>
</evidence>